<dbReference type="InterPro" id="IPR011761">
    <property type="entry name" value="ATP-grasp"/>
</dbReference>
<dbReference type="HOGENOM" id="CLU_016806_0_0_0"/>
<keyword evidence="7" id="KW-0436">Ligase</keyword>
<dbReference type="SUPFAM" id="SSF56059">
    <property type="entry name" value="Glutathione synthetase ATP-binding domain-like"/>
    <property type="match status" value="1"/>
</dbReference>
<dbReference type="GO" id="GO:0004326">
    <property type="term" value="F:tetrahydrofolylpolyglutamate synthase activity"/>
    <property type="evidence" value="ECO:0007669"/>
    <property type="project" value="InterPro"/>
</dbReference>
<dbReference type="InterPro" id="IPR013221">
    <property type="entry name" value="Mur_ligase_cen"/>
</dbReference>
<proteinExistence type="inferred from homology"/>
<dbReference type="GO" id="GO:0071161">
    <property type="term" value="F:cyanophycin synthetase activity (L-arginine-adding)"/>
    <property type="evidence" value="ECO:0007669"/>
    <property type="project" value="UniProtKB-EC"/>
</dbReference>
<comment type="function">
    <text evidence="1">Catalyzes the ATP-dependent polymerization of arginine and aspartate to multi-L-arginyl-poly-L-aspartic acid (cyanophycin; a water-insoluble reserve polymer).</text>
</comment>
<evidence type="ECO:0000256" key="6">
    <source>
        <dbReference type="ARBA" id="ARBA00022036"/>
    </source>
</evidence>
<dbReference type="PANTHER" id="PTHR23135">
    <property type="entry name" value="MUR LIGASE FAMILY MEMBER"/>
    <property type="match status" value="1"/>
</dbReference>
<dbReference type="NCBIfam" id="NF010623">
    <property type="entry name" value="PRK14016.1"/>
    <property type="match status" value="1"/>
</dbReference>
<evidence type="ECO:0000256" key="7">
    <source>
        <dbReference type="ARBA" id="ARBA00022598"/>
    </source>
</evidence>
<dbReference type="InterPro" id="IPR004101">
    <property type="entry name" value="Mur_ligase_C"/>
</dbReference>
<dbReference type="Pfam" id="PF18921">
    <property type="entry name" value="Cyanophycin_syn"/>
    <property type="match status" value="1"/>
</dbReference>
<dbReference type="EC" id="6.3.2.30" evidence="4"/>
<dbReference type="SUPFAM" id="SSF53244">
    <property type="entry name" value="MurD-like peptide ligases, peptide-binding domain"/>
    <property type="match status" value="1"/>
</dbReference>
<dbReference type="Gene3D" id="3.30.470.20">
    <property type="entry name" value="ATP-grasp fold, B domain"/>
    <property type="match status" value="2"/>
</dbReference>
<evidence type="ECO:0000256" key="8">
    <source>
        <dbReference type="ARBA" id="ARBA00022741"/>
    </source>
</evidence>
<keyword evidence="16" id="KW-1185">Reference proteome</keyword>
<dbReference type="Pfam" id="PF08443">
    <property type="entry name" value="RimK"/>
    <property type="match status" value="1"/>
</dbReference>
<dbReference type="SUPFAM" id="SSF53623">
    <property type="entry name" value="MurD-like peptide ligases, catalytic domain"/>
    <property type="match status" value="1"/>
</dbReference>
<evidence type="ECO:0000256" key="2">
    <source>
        <dbReference type="ARBA" id="ARBA00009060"/>
    </source>
</evidence>
<sequence>MNDAAPTPLTPRPMRVIEKQIYRGPNVYGYEPMIRFQLDLGDLEQYPTSALPGFTEALVSLLPSLHNHGCSYKEPGGLIRRMQDGTWLGHVTEHVALDLQSLVGGRVTYGKTRSVKGQPGVYNVLYTYREERLGLAAGAVALRLVDSLLPEHLRGVQGVELLVPAGEEPFFASSPFDFEAEVSALRRLAKRYTLGPTTQSLVSEAEKRGIPHLRLDDASLVQLGYGRHQQLVRASITGQTAHIATMTASDKSLTKALLDRAGLPVPRGAVVRTAEDAVAAARRLRGPVVTKPLDGNHGRGVSIELTEDEQVRQGFAEARQHSRDVVVEQYFQGNDHRVLVINGEVVAVAERIPAHVVGDGTRTIEALVEEVNRDPRRGEGHENIMTRIRIDEHVLGLLAKAGWTLQSVPPAGQTVFLRDTANLSTGGTAVDRTDVIHPDNITVARRAAKVIGLDVAGIDLISPDISRSVHETGGGIVEVNAAPGFRMHLQPSEGTPRNVAAPVLDMLFPPGVPCRMPIISITGTNGKSTTSRMVAHILQQSGKVVGLTTSNGIYIGGEQVVSGDTTGPKSAKVVLSDPSVEVAVLETARGGILREGLGFATCDVGAVLNIQPDHLGLKGIETIEDLAWVKSLIVEVVSRNGASVLNADDPLTLKMRRKARGEIILFSMCGGGAYSAELKEHIGGGGTAIVREPTVLGDELVLYQDDRRQPIMRARDIPATLGGFAQVNVQNALAAAAIAVAQQVPLQMIRSALSSFSTSFELSPGRLNLYDGHPFRVLLDYAHNPTGMEHLRELIGHLRPPKGRVIGVMGVAGDRRDEDIVRMGELAAQAFDVLIVREDELRRGRAVGEGARLIEEGALRGGLDSAHMQTILDEPSAVDAALRLAVPGDLVVLLATEVEATWQQMRDFDSSSALAEPELAYSAWAKGSHD</sequence>
<accession>C1D305</accession>
<dbReference type="Proteomes" id="UP000002208">
    <property type="component" value="Plasmid 2"/>
</dbReference>
<comment type="subunit">
    <text evidence="3">Homodimer.</text>
</comment>
<protein>
    <recommendedName>
        <fullName evidence="6">Cyanophycin synthetase</fullName>
        <ecNumber evidence="5">6.3.2.29</ecNumber>
        <ecNumber evidence="4">6.3.2.30</ecNumber>
    </recommendedName>
    <alternativeName>
        <fullName evidence="10">Cyanophycin synthase</fullName>
    </alternativeName>
</protein>
<dbReference type="EC" id="6.3.2.29" evidence="5"/>
<evidence type="ECO:0000313" key="15">
    <source>
        <dbReference type="EMBL" id="ACO47794.2"/>
    </source>
</evidence>
<comment type="catalytic activity">
    <reaction evidence="12">
        <text>[L-4-(L-arginin-2-N-yl)aspartate](n) + L-aspartate + ATP = [L-4-(L-arginin-2-N-yl)aspartate](n)-L-aspartate + ADP + phosphate + H(+)</text>
        <dbReference type="Rhea" id="RHEA:13277"/>
        <dbReference type="Rhea" id="RHEA-COMP:13728"/>
        <dbReference type="Rhea" id="RHEA-COMP:13733"/>
        <dbReference type="ChEBI" id="CHEBI:15378"/>
        <dbReference type="ChEBI" id="CHEBI:29991"/>
        <dbReference type="ChEBI" id="CHEBI:30616"/>
        <dbReference type="ChEBI" id="CHEBI:43474"/>
        <dbReference type="ChEBI" id="CHEBI:137986"/>
        <dbReference type="ChEBI" id="CHEBI:137990"/>
        <dbReference type="ChEBI" id="CHEBI:456216"/>
        <dbReference type="EC" id="6.3.2.29"/>
    </reaction>
</comment>
<keyword evidence="9 13" id="KW-0067">ATP-binding</keyword>
<dbReference type="InterPro" id="IPR018109">
    <property type="entry name" value="Folylpolyglutamate_synth_CS"/>
</dbReference>
<dbReference type="InterPro" id="IPR013651">
    <property type="entry name" value="ATP-grasp_RimK-type"/>
</dbReference>
<evidence type="ECO:0000256" key="12">
    <source>
        <dbReference type="ARBA" id="ARBA00048425"/>
    </source>
</evidence>
<comment type="similarity">
    <text evidence="2">In the C-terminal section; belongs to the MurCDEF family.</text>
</comment>
<dbReference type="InterPro" id="IPR044019">
    <property type="entry name" value="Cyanophycin_syn_N"/>
</dbReference>
<dbReference type="GO" id="GO:0005524">
    <property type="term" value="F:ATP binding"/>
    <property type="evidence" value="ECO:0007669"/>
    <property type="project" value="UniProtKB-UniRule"/>
</dbReference>
<evidence type="ECO:0000256" key="1">
    <source>
        <dbReference type="ARBA" id="ARBA00003184"/>
    </source>
</evidence>
<dbReference type="PROSITE" id="PS50975">
    <property type="entry name" value="ATP_GRASP"/>
    <property type="match status" value="1"/>
</dbReference>
<evidence type="ECO:0000256" key="4">
    <source>
        <dbReference type="ARBA" id="ARBA00012968"/>
    </source>
</evidence>
<gene>
    <name evidence="15" type="ordered locus">Deide_2p01260</name>
</gene>
<dbReference type="AlphaFoldDB" id="C1D305"/>
<dbReference type="InterPro" id="IPR011810">
    <property type="entry name" value="Cya_phycin_syn"/>
</dbReference>
<dbReference type="NCBIfam" id="TIGR02068">
    <property type="entry name" value="cya_phycin_syn"/>
    <property type="match status" value="1"/>
</dbReference>
<evidence type="ECO:0000313" key="16">
    <source>
        <dbReference type="Proteomes" id="UP000002208"/>
    </source>
</evidence>
<geneLocation type="plasmid" evidence="16">
    <name>pDeide2</name>
</geneLocation>
<dbReference type="Pfam" id="PF08245">
    <property type="entry name" value="Mur_ligase_M"/>
    <property type="match status" value="1"/>
</dbReference>
<dbReference type="PROSITE" id="PS01011">
    <property type="entry name" value="FOLYLPOLYGLU_SYNT_1"/>
    <property type="match status" value="1"/>
</dbReference>
<dbReference type="EMBL" id="CP001116">
    <property type="protein sequence ID" value="ACO47794.2"/>
    <property type="molecule type" value="Genomic_DNA"/>
</dbReference>
<reference evidence="15 16" key="1">
    <citation type="journal article" date="2009" name="PLoS Genet.">
        <title>Alliance of proteomics and genomics to unravel the specificities of Sahara bacterium Deinococcus deserti.</title>
        <authorList>
            <person name="de Groot A."/>
            <person name="Dulermo R."/>
            <person name="Ortet P."/>
            <person name="Blanchard L."/>
            <person name="Guerin P."/>
            <person name="Fernandez B."/>
            <person name="Vacherie B."/>
            <person name="Dossat C."/>
            <person name="Jolivet E."/>
            <person name="Siguier P."/>
            <person name="Chandler M."/>
            <person name="Barakat M."/>
            <person name="Dedieu A."/>
            <person name="Barbe V."/>
            <person name="Heulin T."/>
            <person name="Sommer S."/>
            <person name="Achouak W."/>
            <person name="Armengaud J."/>
        </authorList>
    </citation>
    <scope>NUCLEOTIDE SEQUENCE [LARGE SCALE GENOMIC DNA]</scope>
    <source>
        <strain evidence="16">DSM 17065 / CIP 109153 / LMG 22923 / VCD115</strain>
        <plasmid evidence="16">pDeide2</plasmid>
    </source>
</reference>
<dbReference type="Gene3D" id="3.90.190.20">
    <property type="entry name" value="Mur ligase, C-terminal domain"/>
    <property type="match status" value="1"/>
</dbReference>
<evidence type="ECO:0000256" key="5">
    <source>
        <dbReference type="ARBA" id="ARBA00013005"/>
    </source>
</evidence>
<dbReference type="Pfam" id="PF02875">
    <property type="entry name" value="Mur_ligase_C"/>
    <property type="match status" value="1"/>
</dbReference>
<dbReference type="Gene3D" id="3.40.1190.10">
    <property type="entry name" value="Mur-like, catalytic domain"/>
    <property type="match status" value="1"/>
</dbReference>
<evidence type="ECO:0000256" key="11">
    <source>
        <dbReference type="ARBA" id="ARBA00048094"/>
    </source>
</evidence>
<keyword evidence="15" id="KW-0614">Plasmid</keyword>
<dbReference type="KEGG" id="ddr:Deide_2p01260"/>
<dbReference type="RefSeq" id="WP_242403008.1">
    <property type="nucleotide sequence ID" value="NC_012529.1"/>
</dbReference>
<dbReference type="PANTHER" id="PTHR23135:SF18">
    <property type="entry name" value="CYANOPHYCIN SYNTHETASE"/>
    <property type="match status" value="1"/>
</dbReference>
<dbReference type="InterPro" id="IPR036565">
    <property type="entry name" value="Mur-like_cat_sf"/>
</dbReference>
<evidence type="ECO:0000256" key="9">
    <source>
        <dbReference type="ARBA" id="ARBA00022840"/>
    </source>
</evidence>
<evidence type="ECO:0000256" key="13">
    <source>
        <dbReference type="PROSITE-ProRule" id="PRU00409"/>
    </source>
</evidence>
<keyword evidence="8 13" id="KW-0547">Nucleotide-binding</keyword>
<dbReference type="GO" id="GO:0046872">
    <property type="term" value="F:metal ion binding"/>
    <property type="evidence" value="ECO:0007669"/>
    <property type="project" value="InterPro"/>
</dbReference>
<organism evidence="15 16">
    <name type="scientific">Deinococcus deserti (strain DSM 17065 / CIP 109153 / LMG 22923 / VCD115)</name>
    <dbReference type="NCBI Taxonomy" id="546414"/>
    <lineage>
        <taxon>Bacteria</taxon>
        <taxon>Thermotogati</taxon>
        <taxon>Deinococcota</taxon>
        <taxon>Deinococci</taxon>
        <taxon>Deinococcales</taxon>
        <taxon>Deinococcaceae</taxon>
        <taxon>Deinococcus</taxon>
    </lineage>
</organism>
<evidence type="ECO:0000259" key="14">
    <source>
        <dbReference type="PROSITE" id="PS50975"/>
    </source>
</evidence>
<feature type="domain" description="ATP-grasp" evidence="14">
    <location>
        <begin position="255"/>
        <end position="508"/>
    </location>
</feature>
<dbReference type="InterPro" id="IPR036615">
    <property type="entry name" value="Mur_ligase_C_dom_sf"/>
</dbReference>
<comment type="catalytic activity">
    <reaction evidence="11">
        <text>[L-4-(L-arginin-2-N-yl)aspartate](n)-L-aspartate + L-arginine + ATP = [L-4-(L-arginin-2-N-yl)aspartate](n+1) + ADP + phosphate + H(+)</text>
        <dbReference type="Rhea" id="RHEA:23888"/>
        <dbReference type="Rhea" id="RHEA-COMP:13732"/>
        <dbReference type="Rhea" id="RHEA-COMP:13733"/>
        <dbReference type="ChEBI" id="CHEBI:15378"/>
        <dbReference type="ChEBI" id="CHEBI:30616"/>
        <dbReference type="ChEBI" id="CHEBI:32682"/>
        <dbReference type="ChEBI" id="CHEBI:43474"/>
        <dbReference type="ChEBI" id="CHEBI:137986"/>
        <dbReference type="ChEBI" id="CHEBI:137990"/>
        <dbReference type="ChEBI" id="CHEBI:456216"/>
        <dbReference type="EC" id="6.3.2.30"/>
    </reaction>
</comment>
<evidence type="ECO:0000256" key="3">
    <source>
        <dbReference type="ARBA" id="ARBA00011738"/>
    </source>
</evidence>
<dbReference type="GO" id="GO:0071160">
    <property type="term" value="F:cyanophycin synthetase activity (L-aspartate-adding)"/>
    <property type="evidence" value="ECO:0007669"/>
    <property type="project" value="UniProtKB-EC"/>
</dbReference>
<name>C1D305_DEIDV</name>
<evidence type="ECO:0000256" key="10">
    <source>
        <dbReference type="ARBA" id="ARBA00031353"/>
    </source>
</evidence>